<dbReference type="GO" id="GO:0032259">
    <property type="term" value="P:methylation"/>
    <property type="evidence" value="ECO:0007669"/>
    <property type="project" value="UniProtKB-KW"/>
</dbReference>
<dbReference type="InterPro" id="IPR013216">
    <property type="entry name" value="Methyltransf_11"/>
</dbReference>
<accession>A0A558R334</accession>
<dbReference type="Pfam" id="PF08241">
    <property type="entry name" value="Methyltransf_11"/>
    <property type="match status" value="1"/>
</dbReference>
<proteinExistence type="predicted"/>
<dbReference type="EMBL" id="VNIM01000042">
    <property type="protein sequence ID" value="TVV73780.1"/>
    <property type="molecule type" value="Genomic_DNA"/>
</dbReference>
<organism evidence="2 3">
    <name type="scientific">Alterirhizorhabdus solaris</name>
    <dbReference type="NCBI Taxonomy" id="2529389"/>
    <lineage>
        <taxon>Bacteria</taxon>
        <taxon>Pseudomonadati</taxon>
        <taxon>Pseudomonadota</taxon>
        <taxon>Alphaproteobacteria</taxon>
        <taxon>Sphingomonadales</taxon>
        <taxon>Rhizorhabdaceae</taxon>
        <taxon>Alterirhizorhabdus</taxon>
    </lineage>
</organism>
<dbReference type="InterPro" id="IPR029063">
    <property type="entry name" value="SAM-dependent_MTases_sf"/>
</dbReference>
<keyword evidence="3" id="KW-1185">Reference proteome</keyword>
<reference evidence="2 3" key="1">
    <citation type="submission" date="2019-07" db="EMBL/GenBank/DDBJ databases">
        <title>Sphingomonas solaris sp. nov., isolated from a solar panel from Boston, Massachusetts.</title>
        <authorList>
            <person name="Tanner K."/>
            <person name="Pascual J."/>
            <person name="Mancuso C."/>
            <person name="Pereto J."/>
            <person name="Khalil A."/>
            <person name="Vilanova C."/>
        </authorList>
    </citation>
    <scope>NUCLEOTIDE SEQUENCE [LARGE SCALE GENOMIC DNA]</scope>
    <source>
        <strain evidence="2 3">R4DWN</strain>
    </source>
</reference>
<feature type="domain" description="Methyltransferase type 11" evidence="1">
    <location>
        <begin position="41"/>
        <end position="128"/>
    </location>
</feature>
<dbReference type="AlphaFoldDB" id="A0A558R334"/>
<dbReference type="OrthoDB" id="9777638at2"/>
<dbReference type="Proteomes" id="UP000318681">
    <property type="component" value="Unassembled WGS sequence"/>
</dbReference>
<comment type="caution">
    <text evidence="2">The sequence shown here is derived from an EMBL/GenBank/DDBJ whole genome shotgun (WGS) entry which is preliminary data.</text>
</comment>
<keyword evidence="2" id="KW-0808">Transferase</keyword>
<sequence length="255" mass="26842">MTTNPTSRWVAADYAGNAAFVPALGAPVLDLLAPQPGERILDLGCGDGVLTARIAEAGAEVVGVDASDTLIAAARDKGLDARLMDGEALTFEAEFDAAFSNAALHWMLDGAAVAAGVFRALKPGARFVGEMGGDGNIATLRAALYAELEARGYALPDGAPQWYPTPAAFTAIYAAAGFVDIEARLIPRPTPLPTGVTGWLRTFRVGFMDSAHVPDAEQPAVAQAVEDRLAPAFRQPDGTWIADYVRLRFSMRKPA</sequence>
<keyword evidence="2" id="KW-0489">Methyltransferase</keyword>
<evidence type="ECO:0000313" key="3">
    <source>
        <dbReference type="Proteomes" id="UP000318681"/>
    </source>
</evidence>
<dbReference type="Gene3D" id="3.40.50.150">
    <property type="entry name" value="Vaccinia Virus protein VP39"/>
    <property type="match status" value="1"/>
</dbReference>
<dbReference type="SUPFAM" id="SSF53335">
    <property type="entry name" value="S-adenosyl-L-methionine-dependent methyltransferases"/>
    <property type="match status" value="1"/>
</dbReference>
<gene>
    <name evidence="2" type="ORF">FOY91_11435</name>
</gene>
<protein>
    <submittedName>
        <fullName evidence="2">Class I SAM-dependent methyltransferase</fullName>
    </submittedName>
</protein>
<name>A0A558R334_9SPHN</name>
<evidence type="ECO:0000259" key="1">
    <source>
        <dbReference type="Pfam" id="PF08241"/>
    </source>
</evidence>
<evidence type="ECO:0000313" key="2">
    <source>
        <dbReference type="EMBL" id="TVV73780.1"/>
    </source>
</evidence>
<dbReference type="PANTHER" id="PTHR43861">
    <property type="entry name" value="TRANS-ACONITATE 2-METHYLTRANSFERASE-RELATED"/>
    <property type="match status" value="1"/>
</dbReference>
<dbReference type="RefSeq" id="WP_145151693.1">
    <property type="nucleotide sequence ID" value="NZ_VNIM01000042.1"/>
</dbReference>
<dbReference type="PANTHER" id="PTHR43861:SF1">
    <property type="entry name" value="TRANS-ACONITATE 2-METHYLTRANSFERASE"/>
    <property type="match status" value="1"/>
</dbReference>
<dbReference type="GO" id="GO:0008757">
    <property type="term" value="F:S-adenosylmethionine-dependent methyltransferase activity"/>
    <property type="evidence" value="ECO:0007669"/>
    <property type="project" value="InterPro"/>
</dbReference>
<dbReference type="CDD" id="cd02440">
    <property type="entry name" value="AdoMet_MTases"/>
    <property type="match status" value="1"/>
</dbReference>